<sequence length="174" mass="19086">MVVETIPQWIKPAVGALKLFADAAIDKASCVGLGFIIQTHMGETMAAGRESLHLDSPVTMAKALVVRCRIDIAQDDGLFPISLKLTLISNDKFKSVEHRVLASPVGPRVSIASFFCTGLKSTSKLYGPIKELLSENNPPKYRETTVRDYCIYLNAKGFDGTSALDHFKLTKTER</sequence>
<evidence type="ECO:0000313" key="2">
    <source>
        <dbReference type="EMBL" id="PON40959.1"/>
    </source>
</evidence>
<name>A0A2P5AWP5_TREOI</name>
<proteinExistence type="predicted"/>
<comment type="caution">
    <text evidence="2">The sequence shown here is derived from an EMBL/GenBank/DDBJ whole genome shotgun (WGS) entry which is preliminary data.</text>
</comment>
<dbReference type="InterPro" id="IPR027443">
    <property type="entry name" value="IPNS-like_sf"/>
</dbReference>
<dbReference type="InterPro" id="IPR044861">
    <property type="entry name" value="IPNS-like_FE2OG_OXY"/>
</dbReference>
<dbReference type="AlphaFoldDB" id="A0A2P5AWP5"/>
<evidence type="ECO:0000259" key="1">
    <source>
        <dbReference type="Pfam" id="PF03171"/>
    </source>
</evidence>
<feature type="domain" description="Isopenicillin N synthase-like Fe(2+) 2OG dioxygenase" evidence="1">
    <location>
        <begin position="85"/>
        <end position="116"/>
    </location>
</feature>
<keyword evidence="3" id="KW-1185">Reference proteome</keyword>
<reference evidence="3" key="1">
    <citation type="submission" date="2016-06" db="EMBL/GenBank/DDBJ databases">
        <title>Parallel loss of symbiosis genes in relatives of nitrogen-fixing non-legume Parasponia.</title>
        <authorList>
            <person name="Van Velzen R."/>
            <person name="Holmer R."/>
            <person name="Bu F."/>
            <person name="Rutten L."/>
            <person name="Van Zeijl A."/>
            <person name="Liu W."/>
            <person name="Santuari L."/>
            <person name="Cao Q."/>
            <person name="Sharma T."/>
            <person name="Shen D."/>
            <person name="Roswanjaya Y."/>
            <person name="Wardhani T."/>
            <person name="Kalhor M.S."/>
            <person name="Jansen J."/>
            <person name="Van den Hoogen J."/>
            <person name="Gungor B."/>
            <person name="Hartog M."/>
            <person name="Hontelez J."/>
            <person name="Verver J."/>
            <person name="Yang W.-C."/>
            <person name="Schijlen E."/>
            <person name="Repin R."/>
            <person name="Schilthuizen M."/>
            <person name="Schranz E."/>
            <person name="Heidstra R."/>
            <person name="Miyata K."/>
            <person name="Fedorova E."/>
            <person name="Kohlen W."/>
            <person name="Bisseling T."/>
            <person name="Smit S."/>
            <person name="Geurts R."/>
        </authorList>
    </citation>
    <scope>NUCLEOTIDE SEQUENCE [LARGE SCALE GENOMIC DNA]</scope>
    <source>
        <strain evidence="3">cv. RG33-2</strain>
    </source>
</reference>
<accession>A0A2P5AWP5</accession>
<protein>
    <submittedName>
        <fullName evidence="2">Isopenicillin N synthase-like</fullName>
    </submittedName>
</protein>
<dbReference type="Gene3D" id="2.60.120.330">
    <property type="entry name" value="B-lactam Antibiotic, Isopenicillin N Synthase, Chain"/>
    <property type="match status" value="1"/>
</dbReference>
<dbReference type="STRING" id="63057.A0A2P5AWP5"/>
<dbReference type="Proteomes" id="UP000237000">
    <property type="component" value="Unassembled WGS sequence"/>
</dbReference>
<dbReference type="OrthoDB" id="288590at2759"/>
<organism evidence="2 3">
    <name type="scientific">Trema orientale</name>
    <name type="common">Charcoal tree</name>
    <name type="synonym">Celtis orientalis</name>
    <dbReference type="NCBI Taxonomy" id="63057"/>
    <lineage>
        <taxon>Eukaryota</taxon>
        <taxon>Viridiplantae</taxon>
        <taxon>Streptophyta</taxon>
        <taxon>Embryophyta</taxon>
        <taxon>Tracheophyta</taxon>
        <taxon>Spermatophyta</taxon>
        <taxon>Magnoliopsida</taxon>
        <taxon>eudicotyledons</taxon>
        <taxon>Gunneridae</taxon>
        <taxon>Pentapetalae</taxon>
        <taxon>rosids</taxon>
        <taxon>fabids</taxon>
        <taxon>Rosales</taxon>
        <taxon>Cannabaceae</taxon>
        <taxon>Trema</taxon>
    </lineage>
</organism>
<dbReference type="EMBL" id="JXTC01000675">
    <property type="protein sequence ID" value="PON40959.1"/>
    <property type="molecule type" value="Genomic_DNA"/>
</dbReference>
<gene>
    <name evidence="2" type="ORF">TorRG33x02_339150</name>
</gene>
<dbReference type="SUPFAM" id="SSF51197">
    <property type="entry name" value="Clavaminate synthase-like"/>
    <property type="match status" value="1"/>
</dbReference>
<dbReference type="InParanoid" id="A0A2P5AWP5"/>
<evidence type="ECO:0000313" key="3">
    <source>
        <dbReference type="Proteomes" id="UP000237000"/>
    </source>
</evidence>
<dbReference type="Pfam" id="PF03171">
    <property type="entry name" value="2OG-FeII_Oxy"/>
    <property type="match status" value="1"/>
</dbReference>